<gene>
    <name evidence="9" type="ORF">SM611_27675</name>
</gene>
<dbReference type="Pfam" id="PF00069">
    <property type="entry name" value="Pkinase"/>
    <property type="match status" value="1"/>
</dbReference>
<evidence type="ECO:0000256" key="1">
    <source>
        <dbReference type="ARBA" id="ARBA00022679"/>
    </source>
</evidence>
<dbReference type="GO" id="GO:0004674">
    <property type="term" value="F:protein serine/threonine kinase activity"/>
    <property type="evidence" value="ECO:0007669"/>
    <property type="project" value="UniProtKB-EC"/>
</dbReference>
<feature type="transmembrane region" description="Helical" evidence="7">
    <location>
        <begin position="351"/>
        <end position="373"/>
    </location>
</feature>
<feature type="compositionally biased region" description="Gly residues" evidence="6">
    <location>
        <begin position="299"/>
        <end position="309"/>
    </location>
</feature>
<evidence type="ECO:0000313" key="10">
    <source>
        <dbReference type="Proteomes" id="UP001569963"/>
    </source>
</evidence>
<evidence type="ECO:0000259" key="8">
    <source>
        <dbReference type="PROSITE" id="PS50011"/>
    </source>
</evidence>
<dbReference type="Gene3D" id="2.60.120.560">
    <property type="entry name" value="Exo-inulinase, domain 1"/>
    <property type="match status" value="1"/>
</dbReference>
<evidence type="ECO:0000256" key="5">
    <source>
        <dbReference type="PROSITE-ProRule" id="PRU10141"/>
    </source>
</evidence>
<dbReference type="Proteomes" id="UP001569963">
    <property type="component" value="Unassembled WGS sequence"/>
</dbReference>
<keyword evidence="4 5" id="KW-0067">ATP-binding</keyword>
<dbReference type="PROSITE" id="PS00108">
    <property type="entry name" value="PROTEIN_KINASE_ST"/>
    <property type="match status" value="1"/>
</dbReference>
<dbReference type="CDD" id="cd14014">
    <property type="entry name" value="STKc_PknB_like"/>
    <property type="match status" value="1"/>
</dbReference>
<keyword evidence="1 9" id="KW-0808">Transferase</keyword>
<name>A0ABV4QJK6_9ACTN</name>
<evidence type="ECO:0000256" key="7">
    <source>
        <dbReference type="SAM" id="Phobius"/>
    </source>
</evidence>
<organism evidence="9 10">
    <name type="scientific">Actinomadura monticuli</name>
    <dbReference type="NCBI Taxonomy" id="3097367"/>
    <lineage>
        <taxon>Bacteria</taxon>
        <taxon>Bacillati</taxon>
        <taxon>Actinomycetota</taxon>
        <taxon>Actinomycetes</taxon>
        <taxon>Streptosporangiales</taxon>
        <taxon>Thermomonosporaceae</taxon>
        <taxon>Actinomadura</taxon>
    </lineage>
</organism>
<keyword evidence="7" id="KW-1133">Transmembrane helix</keyword>
<dbReference type="PROSITE" id="PS00107">
    <property type="entry name" value="PROTEIN_KINASE_ATP"/>
    <property type="match status" value="1"/>
</dbReference>
<dbReference type="EC" id="2.7.11.1" evidence="9"/>
<dbReference type="RefSeq" id="WP_371953118.1">
    <property type="nucleotide sequence ID" value="NZ_JAXCEI010000014.1"/>
</dbReference>
<dbReference type="PROSITE" id="PS50011">
    <property type="entry name" value="PROTEIN_KINASE_DOM"/>
    <property type="match status" value="1"/>
</dbReference>
<dbReference type="InterPro" id="IPR017441">
    <property type="entry name" value="Protein_kinase_ATP_BS"/>
</dbReference>
<feature type="domain" description="Protein kinase" evidence="8">
    <location>
        <begin position="23"/>
        <end position="282"/>
    </location>
</feature>
<evidence type="ECO:0000313" key="9">
    <source>
        <dbReference type="EMBL" id="MFA1542727.1"/>
    </source>
</evidence>
<evidence type="ECO:0000256" key="4">
    <source>
        <dbReference type="ARBA" id="ARBA00022840"/>
    </source>
</evidence>
<feature type="region of interest" description="Disordered" evidence="6">
    <location>
        <begin position="291"/>
        <end position="348"/>
    </location>
</feature>
<keyword evidence="10" id="KW-1185">Reference proteome</keyword>
<feature type="region of interest" description="Disordered" evidence="6">
    <location>
        <begin position="1"/>
        <end position="20"/>
    </location>
</feature>
<dbReference type="InterPro" id="IPR011009">
    <property type="entry name" value="Kinase-like_dom_sf"/>
</dbReference>
<comment type="caution">
    <text evidence="9">The sequence shown here is derived from an EMBL/GenBank/DDBJ whole genome shotgun (WGS) entry which is preliminary data.</text>
</comment>
<dbReference type="SUPFAM" id="SSF56112">
    <property type="entry name" value="Protein kinase-like (PK-like)"/>
    <property type="match status" value="1"/>
</dbReference>
<dbReference type="Gene3D" id="1.10.510.10">
    <property type="entry name" value="Transferase(Phosphotransferase) domain 1"/>
    <property type="match status" value="1"/>
</dbReference>
<accession>A0ABV4QJK6</accession>
<dbReference type="SMART" id="SM00220">
    <property type="entry name" value="S_TKc"/>
    <property type="match status" value="1"/>
</dbReference>
<feature type="binding site" evidence="5">
    <location>
        <position position="51"/>
    </location>
    <ligand>
        <name>ATP</name>
        <dbReference type="ChEBI" id="CHEBI:30616"/>
    </ligand>
</feature>
<protein>
    <submittedName>
        <fullName evidence="9">Serine/threonine-protein kinase</fullName>
        <ecNumber evidence="9">2.7.11.1</ecNumber>
    </submittedName>
</protein>
<dbReference type="Gene3D" id="3.30.200.20">
    <property type="entry name" value="Phosphorylase Kinase, domain 1"/>
    <property type="match status" value="1"/>
</dbReference>
<keyword evidence="7" id="KW-0812">Transmembrane</keyword>
<evidence type="ECO:0000256" key="6">
    <source>
        <dbReference type="SAM" id="MobiDB-lite"/>
    </source>
</evidence>
<keyword evidence="3 9" id="KW-0418">Kinase</keyword>
<evidence type="ECO:0000256" key="3">
    <source>
        <dbReference type="ARBA" id="ARBA00022777"/>
    </source>
</evidence>
<keyword evidence="7" id="KW-0472">Membrane</keyword>
<reference evidence="9 10" key="1">
    <citation type="submission" date="2023-11" db="EMBL/GenBank/DDBJ databases">
        <title>Actinomadura monticuli sp. nov., isolated from volcanic ash.</title>
        <authorList>
            <person name="Lee S.D."/>
            <person name="Yang H."/>
            <person name="Kim I.S."/>
        </authorList>
    </citation>
    <scope>NUCLEOTIDE SEQUENCE [LARGE SCALE GENOMIC DNA]</scope>
    <source>
        <strain evidence="9 10">DLS-62</strain>
    </source>
</reference>
<dbReference type="PANTHER" id="PTHR43289">
    <property type="entry name" value="MITOGEN-ACTIVATED PROTEIN KINASE KINASE KINASE 20-RELATED"/>
    <property type="match status" value="1"/>
</dbReference>
<sequence>MTTHAGENGEALRPEDPEQLGPYRLIGRLGRGGMGTVYLGEDTAGRRVAVKVINRELAGEGAFRERFRREVTAARQVRRFCTAPVMDAELDHDPLYVVTEYIEGPSLERAVADRGPLPGSDLEGLAVGVATALAAIHGAGIVHRDLKPANVLLSSTGPRVIDFGIARALDASDGPTRTGQFVGTPNYLPPELLRGEQVSPASDVFSWGCVVAYAGTGSAPFAGNTVPEIFYRVVHEEPKLDGLDPGLRDVVAAALDKDPRRRPSVQEVLGRLVGNGTTDPAALAETVQASWHGPATGPAGPGGAAGAGGAATQASAAPTMFQQPNGMHGADTTRRDARPGPRPGGGLPRRALLIGGAAAAAVLLLAIGAFAVLRSDGPPDDLATAFSDAFSNPDSGWGDIYDKTYAYENGKYRMQTSGTTGVVGRWVPKEQVTDIPDPVLATVTVSVEQSPADAMFGMVCRANDDGKKQYLFLVRHDGKGAVLRKSNGDAGTKDLATPDSVPGFDSKGPNKLQVACEGQEKDGPKVRLRLWVNGEKVIDETDTDQPLANGWVGIQIERGGNATQQIVADFDDFDMSKIRG</sequence>
<evidence type="ECO:0000256" key="2">
    <source>
        <dbReference type="ARBA" id="ARBA00022741"/>
    </source>
</evidence>
<dbReference type="PANTHER" id="PTHR43289:SF34">
    <property type="entry name" value="SERINE_THREONINE-PROTEIN KINASE YBDM-RELATED"/>
    <property type="match status" value="1"/>
</dbReference>
<dbReference type="InterPro" id="IPR000719">
    <property type="entry name" value="Prot_kinase_dom"/>
</dbReference>
<keyword evidence="2 5" id="KW-0547">Nucleotide-binding</keyword>
<feature type="compositionally biased region" description="Low complexity" evidence="6">
    <location>
        <begin position="310"/>
        <end position="319"/>
    </location>
</feature>
<dbReference type="InterPro" id="IPR008271">
    <property type="entry name" value="Ser/Thr_kinase_AS"/>
</dbReference>
<dbReference type="EMBL" id="JAXCEI010000014">
    <property type="protein sequence ID" value="MFA1542727.1"/>
    <property type="molecule type" value="Genomic_DNA"/>
</dbReference>
<proteinExistence type="predicted"/>